<dbReference type="AlphaFoldDB" id="A0A1Y6D2V8"/>
<keyword evidence="3" id="KW-1185">Reference proteome</keyword>
<dbReference type="OrthoDB" id="9797300at2"/>
<evidence type="ECO:0000313" key="3">
    <source>
        <dbReference type="Proteomes" id="UP000192923"/>
    </source>
</evidence>
<accession>A0A1Y6D2V8</accession>
<feature type="region of interest" description="Disordered" evidence="1">
    <location>
        <begin position="318"/>
        <end position="337"/>
    </location>
</feature>
<dbReference type="Proteomes" id="UP000192923">
    <property type="component" value="Unassembled WGS sequence"/>
</dbReference>
<evidence type="ECO:0000313" key="2">
    <source>
        <dbReference type="EMBL" id="SMF94315.1"/>
    </source>
</evidence>
<dbReference type="RefSeq" id="WP_085211580.1">
    <property type="nucleotide sequence ID" value="NZ_FXAM01000001.1"/>
</dbReference>
<reference evidence="2 3" key="1">
    <citation type="submission" date="2016-12" db="EMBL/GenBank/DDBJ databases">
        <authorList>
            <person name="Song W.-J."/>
            <person name="Kurnit D.M."/>
        </authorList>
    </citation>
    <scope>NUCLEOTIDE SEQUENCE [LARGE SCALE GENOMIC DNA]</scope>
    <source>
        <strain evidence="2 3">175</strain>
    </source>
</reference>
<name>A0A1Y6D2V8_9GAMM</name>
<dbReference type="STRING" id="1760988.SAMN02949497_1625"/>
<sequence>MIVDIHGNLIQSAELAEPQTSDPNISWIQRTYQTHPSRGLTPPKLAEILEDAERWNLQQQSELWLDIREKWGHCDAEMGKRERALLTLERRFVEPDGANRAEKKATAFLNDVFDNIFGIGDPLDEEAQDWPCVDNIILGCADAMGHGFSAQELTWRREGSLWLPAAIEHRPQGWFRLEPWTHSKIRLRDLSAEGAKLRPGGWILHKHQARSGYAPRIGLVRSLAWPYLFANYAIRDLGELLNTYGLLILVGKHPANATPDDKRKLLQAVTQIGKRAGGIVPDSMAIEEMKNSASSSADMFKLMIDWAEDTASKIVTGQQRLGGKTATESNERREVKADLTTTDARQIDRTLTAFGWLILALNPEGANIDRRRCPRHVFDTAAAEDVEKLANALPTLVAVGGDFSKRWLNDKTKIPKAENDQDRLAPGAPVEIPKIDATSEKGINLPAATRIAALKGAGAATDTPGLLAEQLAERAAGPLAEWVAVIRQAADEAEDLAALKAKLEALFPALDKRAMVELFAQAMLAADLAGRFDVQQGH</sequence>
<proteinExistence type="predicted"/>
<dbReference type="EMBL" id="FXAM01000001">
    <property type="protein sequence ID" value="SMF94315.1"/>
    <property type="molecule type" value="Genomic_DNA"/>
</dbReference>
<organism evidence="2 3">
    <name type="scientific">Methylomagnum ishizawai</name>
    <dbReference type="NCBI Taxonomy" id="1760988"/>
    <lineage>
        <taxon>Bacteria</taxon>
        <taxon>Pseudomonadati</taxon>
        <taxon>Pseudomonadota</taxon>
        <taxon>Gammaproteobacteria</taxon>
        <taxon>Methylococcales</taxon>
        <taxon>Methylococcaceae</taxon>
        <taxon>Methylomagnum</taxon>
    </lineage>
</organism>
<protein>
    <submittedName>
        <fullName evidence="2">Mu-like prophage protein gp29</fullName>
    </submittedName>
</protein>
<dbReference type="InterPro" id="IPR009279">
    <property type="entry name" value="Portal_Mu"/>
</dbReference>
<gene>
    <name evidence="2" type="ORF">SAMN02949497_1625</name>
</gene>
<dbReference type="Pfam" id="PF06074">
    <property type="entry name" value="Portal_Mu"/>
    <property type="match status" value="1"/>
</dbReference>
<evidence type="ECO:0000256" key="1">
    <source>
        <dbReference type="SAM" id="MobiDB-lite"/>
    </source>
</evidence>